<dbReference type="EMBL" id="FNGS01000010">
    <property type="protein sequence ID" value="SDM86908.1"/>
    <property type="molecule type" value="Genomic_DNA"/>
</dbReference>
<dbReference type="InterPro" id="IPR013783">
    <property type="entry name" value="Ig-like_fold"/>
</dbReference>
<dbReference type="Proteomes" id="UP000198901">
    <property type="component" value="Unassembled WGS sequence"/>
</dbReference>
<protein>
    <submittedName>
        <fullName evidence="2">Gliding motility-associated C-terminal domain-containing protein</fullName>
    </submittedName>
</protein>
<dbReference type="OrthoDB" id="1490014at2"/>
<accession>A0A1G9WR12</accession>
<dbReference type="AlphaFoldDB" id="A0A1G9WR12"/>
<dbReference type="STRING" id="563176.SAMN04488090_4399"/>
<keyword evidence="3" id="KW-1185">Reference proteome</keyword>
<organism evidence="2 3">
    <name type="scientific">Siphonobacter aquaeclarae</name>
    <dbReference type="NCBI Taxonomy" id="563176"/>
    <lineage>
        <taxon>Bacteria</taxon>
        <taxon>Pseudomonadati</taxon>
        <taxon>Bacteroidota</taxon>
        <taxon>Cytophagia</taxon>
        <taxon>Cytophagales</taxon>
        <taxon>Cytophagaceae</taxon>
        <taxon>Siphonobacter</taxon>
    </lineage>
</organism>
<sequence>MKKLCSLLGVFLCLCGQAIANHIVGGNMEMVAKSAVPGSYDLYLNLFFDEIGGKNTRKDPSITVSIFRKRDNSRMLNIQLNLQSTTPVQYANPACATARSLQTSTLRYWAPIDLPVANYDDPQGYYIAWERCCRNSGADNIVSPGAAGMTFYLEFPALLRNGQPFLDSSPVFGSVNGEYICVNKPFSFSFAATDQDGDELRYSLVTPYAGYATQGQPNPNLPTGSSNYPLVQWASGFDAGHQINGNPPLQVGSGTGLLTVTASQLGLHVFTVQVDEYRNGVKIGTVRRDFQLLVVDCPVNTLKDPTVYKDDTPEADRDKGIVTANFCENGYLDLITQNQPDASYQWQKDGVNIPGATSYRYRAEAPGKYQVVVSSSKVCSESKKSVMVTLVMVPGIKAEITANVPLPACANQKVVLSTLTGNYSYLWKYESDTLKGQTTASTPAAKSGQYSVRVQDKATSCYYIPTKDVTINPIPKAIFTSVPSKRSFCGEDSVALAAFDSVGYTFQWRLNGQPIAGATGSKYTIRQSGTYSFQASIGNCRTLSDTFNVALYPSPTAALDSIPAVCSSHLATVTLVGTPASGAFSGKGVVGSVFNPVASGPGKFPITYTVRNQYGCKAVATRIAVVTLSPKISAGPDKGMVRGDSVTLEGVADEGITLEWGPPAGLSNTQVIRPSASPALTTTYVLTGTSAEGCQTSDDVTVTVWERITIPNGITPNGDGTNDTWELPGIEHYPNAEVRIFNRWGSELFYSKGYSRPFDGNRNGSRLPAATYYYVIQPNNGRPTISGSLTIIL</sequence>
<dbReference type="Pfam" id="PF13585">
    <property type="entry name" value="CHU_C"/>
    <property type="match status" value="1"/>
</dbReference>
<keyword evidence="1" id="KW-0732">Signal</keyword>
<proteinExistence type="predicted"/>
<feature type="signal peptide" evidence="1">
    <location>
        <begin position="1"/>
        <end position="20"/>
    </location>
</feature>
<dbReference type="RefSeq" id="WP_093207902.1">
    <property type="nucleotide sequence ID" value="NZ_FNGS01000010.1"/>
</dbReference>
<feature type="chain" id="PRO_5011592300" evidence="1">
    <location>
        <begin position="21"/>
        <end position="793"/>
    </location>
</feature>
<name>A0A1G9WR12_9BACT</name>
<evidence type="ECO:0000256" key="1">
    <source>
        <dbReference type="SAM" id="SignalP"/>
    </source>
</evidence>
<reference evidence="2 3" key="1">
    <citation type="submission" date="2016-10" db="EMBL/GenBank/DDBJ databases">
        <authorList>
            <person name="de Groot N.N."/>
        </authorList>
    </citation>
    <scope>NUCLEOTIDE SEQUENCE [LARGE SCALE GENOMIC DNA]</scope>
    <source>
        <strain evidence="2 3">DSM 21668</strain>
    </source>
</reference>
<dbReference type="InterPro" id="IPR026341">
    <property type="entry name" value="T9SS_type_B"/>
</dbReference>
<dbReference type="Gene3D" id="2.60.40.10">
    <property type="entry name" value="Immunoglobulins"/>
    <property type="match status" value="2"/>
</dbReference>
<gene>
    <name evidence="2" type="ORF">SAMN04488090_4399</name>
</gene>
<evidence type="ECO:0000313" key="3">
    <source>
        <dbReference type="Proteomes" id="UP000198901"/>
    </source>
</evidence>
<dbReference type="NCBIfam" id="TIGR04131">
    <property type="entry name" value="Bac_Flav_CTERM"/>
    <property type="match status" value="1"/>
</dbReference>
<evidence type="ECO:0000313" key="2">
    <source>
        <dbReference type="EMBL" id="SDM86908.1"/>
    </source>
</evidence>